<organism evidence="1">
    <name type="scientific">marine metagenome</name>
    <dbReference type="NCBI Taxonomy" id="408172"/>
    <lineage>
        <taxon>unclassified sequences</taxon>
        <taxon>metagenomes</taxon>
        <taxon>ecological metagenomes</taxon>
    </lineage>
</organism>
<evidence type="ECO:0000313" key="1">
    <source>
        <dbReference type="EMBL" id="SVA21054.1"/>
    </source>
</evidence>
<dbReference type="AntiFam" id="ANF00014">
    <property type="entry name" value="tRNA translation"/>
</dbReference>
<protein>
    <submittedName>
        <fullName evidence="1">Uncharacterized protein</fullName>
    </submittedName>
</protein>
<name>A0A381TZ08_9ZZZZ</name>
<reference evidence="1" key="1">
    <citation type="submission" date="2018-05" db="EMBL/GenBank/DDBJ databases">
        <authorList>
            <person name="Lanie J.A."/>
            <person name="Ng W.-L."/>
            <person name="Kazmierczak K.M."/>
            <person name="Andrzejewski T.M."/>
            <person name="Davidsen T.M."/>
            <person name="Wayne K.J."/>
            <person name="Tettelin H."/>
            <person name="Glass J.I."/>
            <person name="Rusch D."/>
            <person name="Podicherti R."/>
            <person name="Tsui H.-C.T."/>
            <person name="Winkler M.E."/>
        </authorList>
    </citation>
    <scope>NUCLEOTIDE SEQUENCE</scope>
</reference>
<gene>
    <name evidence="1" type="ORF">METZ01_LOCUS73908</name>
</gene>
<sequence length="40" mass="4313">MAPQAGFEPATDRLTADCSTTELLRNVTLGLTAINVFSTW</sequence>
<dbReference type="EMBL" id="UINC01005396">
    <property type="protein sequence ID" value="SVA21054.1"/>
    <property type="molecule type" value="Genomic_DNA"/>
</dbReference>
<accession>A0A381TZ08</accession>
<proteinExistence type="predicted"/>
<dbReference type="AlphaFoldDB" id="A0A381TZ08"/>